<evidence type="ECO:0000256" key="4">
    <source>
        <dbReference type="ARBA" id="ARBA00023065"/>
    </source>
</evidence>
<dbReference type="Proteomes" id="UP000076738">
    <property type="component" value="Unassembled WGS sequence"/>
</dbReference>
<keyword evidence="2" id="KW-0813">Transport</keyword>
<feature type="transmembrane region" description="Helical" evidence="6">
    <location>
        <begin position="501"/>
        <end position="526"/>
    </location>
</feature>
<feature type="transmembrane region" description="Helical" evidence="6">
    <location>
        <begin position="354"/>
        <end position="375"/>
    </location>
</feature>
<evidence type="ECO:0000313" key="8">
    <source>
        <dbReference type="Proteomes" id="UP000076738"/>
    </source>
</evidence>
<feature type="region of interest" description="Disordered" evidence="5">
    <location>
        <begin position="160"/>
        <end position="192"/>
    </location>
</feature>
<dbReference type="InterPro" id="IPR052005">
    <property type="entry name" value="CDF_SLC30A"/>
</dbReference>
<feature type="compositionally biased region" description="Pro residues" evidence="5">
    <location>
        <begin position="226"/>
        <end position="235"/>
    </location>
</feature>
<sequence>MAATMHRRKTSKEDEDPTPVTSASSSASSLLPATELVDSSKKARPISQPATSPQTSPIKVSFLPQSRSTPLTSSLKPPSTLGPSFQSSIPLSNGNISPQEHSRRHSRIHSRNLSVFFPRPGAPSEAPIAEDEGQEIEAPVSLIPAASTPPPKQMGDAFRFGGRPPLADDDSPENLLGASAARGSARRGHHHKHSLSHNFFSFMEPGSLPPRAPATPASSQFSSPNPQTPWQPISPFPQSNSMPSFASIDGTVLPSSSNKSLAGAAAGPVADQSTLQRFMMLPNTLKQALAFSLLQFSVGATLWVIGQQRESLASTGLGYWVVFDAAGVYLRVARSMASFGDPNQRTLRNPFGNLRVETVALFAQSIYLIFAAVYVCKETVEHVILSGGGEHHHHHTGAADDDEFDALDFPNILILVSSSLIILSNFIYNNHSKLVDAIGYRFPTLYSLIKASDSPIDPLQASGIARFLANPFTLAPVAFSLMLLLTSLLLEPEFHRSADLLLAAVETVFTFAIAYPAAVSLGKVLLQTAPARGLPNRQMETFDRVLRDIKRHPIVLHVPAPHVWQLTPPPSDPTERGPLVATVEIHVKKDTGDDEVLELTRRAWETCTQALGGEVTISILRE</sequence>
<keyword evidence="6" id="KW-0812">Transmembrane</keyword>
<keyword evidence="8" id="KW-1185">Reference proteome</keyword>
<reference evidence="7 8" key="1">
    <citation type="journal article" date="2016" name="Mol. Biol. Evol.">
        <title>Comparative Genomics of Early-Diverging Mushroom-Forming Fungi Provides Insights into the Origins of Lignocellulose Decay Capabilities.</title>
        <authorList>
            <person name="Nagy L.G."/>
            <person name="Riley R."/>
            <person name="Tritt A."/>
            <person name="Adam C."/>
            <person name="Daum C."/>
            <person name="Floudas D."/>
            <person name="Sun H."/>
            <person name="Yadav J.S."/>
            <person name="Pangilinan J."/>
            <person name="Larsson K.H."/>
            <person name="Matsuura K."/>
            <person name="Barry K."/>
            <person name="Labutti K."/>
            <person name="Kuo R."/>
            <person name="Ohm R.A."/>
            <person name="Bhattacharya S.S."/>
            <person name="Shirouzu T."/>
            <person name="Yoshinaga Y."/>
            <person name="Martin F.M."/>
            <person name="Grigoriev I.V."/>
            <person name="Hibbett D.S."/>
        </authorList>
    </citation>
    <scope>NUCLEOTIDE SEQUENCE [LARGE SCALE GENOMIC DNA]</scope>
    <source>
        <strain evidence="7 8">TUFC12733</strain>
    </source>
</reference>
<dbReference type="GO" id="GO:0006829">
    <property type="term" value="P:zinc ion transport"/>
    <property type="evidence" value="ECO:0007669"/>
    <property type="project" value="TreeGrafter"/>
</dbReference>
<feature type="transmembrane region" description="Helical" evidence="6">
    <location>
        <begin position="317"/>
        <end position="333"/>
    </location>
</feature>
<name>A0A167PSX2_CALVF</name>
<protein>
    <recommendedName>
        <fullName evidence="9">Cation efflux protein</fullName>
    </recommendedName>
</protein>
<dbReference type="AlphaFoldDB" id="A0A167PSX2"/>
<feature type="transmembrane region" description="Helical" evidence="6">
    <location>
        <begin position="409"/>
        <end position="428"/>
    </location>
</feature>
<feature type="compositionally biased region" description="Polar residues" evidence="5">
    <location>
        <begin position="85"/>
        <end position="99"/>
    </location>
</feature>
<comment type="subcellular location">
    <subcellularLocation>
        <location evidence="1">Endomembrane system</location>
        <topology evidence="1">Multi-pass membrane protein</topology>
    </subcellularLocation>
</comment>
<dbReference type="OrthoDB" id="5382797at2759"/>
<feature type="compositionally biased region" description="Polar residues" evidence="5">
    <location>
        <begin position="216"/>
        <end position="225"/>
    </location>
</feature>
<feature type="compositionally biased region" description="Low complexity" evidence="5">
    <location>
        <begin position="18"/>
        <end position="36"/>
    </location>
</feature>
<evidence type="ECO:0000313" key="7">
    <source>
        <dbReference type="EMBL" id="KZO99092.1"/>
    </source>
</evidence>
<accession>A0A167PSX2</accession>
<evidence type="ECO:0008006" key="9">
    <source>
        <dbReference type="Google" id="ProtNLM"/>
    </source>
</evidence>
<evidence type="ECO:0000256" key="5">
    <source>
        <dbReference type="SAM" id="MobiDB-lite"/>
    </source>
</evidence>
<feature type="compositionally biased region" description="Basic residues" evidence="5">
    <location>
        <begin position="1"/>
        <end position="10"/>
    </location>
</feature>
<feature type="transmembrane region" description="Helical" evidence="6">
    <location>
        <begin position="288"/>
        <end position="305"/>
    </location>
</feature>
<gene>
    <name evidence="7" type="ORF">CALVIDRAFT_399470</name>
</gene>
<keyword evidence="4" id="KW-0406">Ion transport</keyword>
<dbReference type="PANTHER" id="PTHR46531">
    <property type="entry name" value="ZINC TRANSPORTER 6"/>
    <property type="match status" value="1"/>
</dbReference>
<evidence type="ECO:0000256" key="3">
    <source>
        <dbReference type="ARBA" id="ARBA00022833"/>
    </source>
</evidence>
<organism evidence="7 8">
    <name type="scientific">Calocera viscosa (strain TUFC12733)</name>
    <dbReference type="NCBI Taxonomy" id="1330018"/>
    <lineage>
        <taxon>Eukaryota</taxon>
        <taxon>Fungi</taxon>
        <taxon>Dikarya</taxon>
        <taxon>Basidiomycota</taxon>
        <taxon>Agaricomycotina</taxon>
        <taxon>Dacrymycetes</taxon>
        <taxon>Dacrymycetales</taxon>
        <taxon>Dacrymycetaceae</taxon>
        <taxon>Calocera</taxon>
    </lineage>
</organism>
<evidence type="ECO:0000256" key="2">
    <source>
        <dbReference type="ARBA" id="ARBA00022448"/>
    </source>
</evidence>
<dbReference type="STRING" id="1330018.A0A167PSX2"/>
<feature type="compositionally biased region" description="Polar residues" evidence="5">
    <location>
        <begin position="48"/>
        <end position="58"/>
    </location>
</feature>
<keyword evidence="6" id="KW-1133">Transmembrane helix</keyword>
<dbReference type="GO" id="GO:0005794">
    <property type="term" value="C:Golgi apparatus"/>
    <property type="evidence" value="ECO:0007669"/>
    <property type="project" value="TreeGrafter"/>
</dbReference>
<feature type="compositionally biased region" description="Low complexity" evidence="5">
    <location>
        <begin position="66"/>
        <end position="84"/>
    </location>
</feature>
<keyword evidence="6" id="KW-0472">Membrane</keyword>
<proteinExistence type="predicted"/>
<feature type="transmembrane region" description="Helical" evidence="6">
    <location>
        <begin position="467"/>
        <end position="489"/>
    </location>
</feature>
<keyword evidence="3" id="KW-0862">Zinc</keyword>
<dbReference type="PANTHER" id="PTHR46531:SF1">
    <property type="entry name" value="ZINC TRANSPORTER 6"/>
    <property type="match status" value="1"/>
</dbReference>
<evidence type="ECO:0000256" key="6">
    <source>
        <dbReference type="SAM" id="Phobius"/>
    </source>
</evidence>
<evidence type="ECO:0000256" key="1">
    <source>
        <dbReference type="ARBA" id="ARBA00004127"/>
    </source>
</evidence>
<feature type="region of interest" description="Disordered" evidence="5">
    <location>
        <begin position="1"/>
        <end position="110"/>
    </location>
</feature>
<feature type="region of interest" description="Disordered" evidence="5">
    <location>
        <begin position="206"/>
        <end position="236"/>
    </location>
</feature>
<dbReference type="EMBL" id="KV417273">
    <property type="protein sequence ID" value="KZO99092.1"/>
    <property type="molecule type" value="Genomic_DNA"/>
</dbReference>